<reference evidence="7 8" key="1">
    <citation type="submission" date="2019-03" db="EMBL/GenBank/DDBJ databases">
        <title>Luteimonas zhaokaii sp.nov., isolated from the rectal contents of Plateau pika in Yushu, Qinghai Province, China.</title>
        <authorList>
            <person name="Zhang G."/>
        </authorList>
    </citation>
    <scope>NUCLEOTIDE SEQUENCE [LARGE SCALE GENOMIC DNA]</scope>
    <source>
        <strain evidence="7 8">THG-MD21</strain>
    </source>
</reference>
<evidence type="ECO:0000256" key="2">
    <source>
        <dbReference type="ARBA" id="ARBA00022692"/>
    </source>
</evidence>
<evidence type="ECO:0000256" key="4">
    <source>
        <dbReference type="ARBA" id="ARBA00023136"/>
    </source>
</evidence>
<organism evidence="7 8">
    <name type="scientific">Luteimonas terrae</name>
    <dbReference type="NCBI Taxonomy" id="1530191"/>
    <lineage>
        <taxon>Bacteria</taxon>
        <taxon>Pseudomonadati</taxon>
        <taxon>Pseudomonadota</taxon>
        <taxon>Gammaproteobacteria</taxon>
        <taxon>Lysobacterales</taxon>
        <taxon>Lysobacteraceae</taxon>
        <taxon>Luteimonas</taxon>
    </lineage>
</organism>
<dbReference type="InterPro" id="IPR011701">
    <property type="entry name" value="MFS"/>
</dbReference>
<evidence type="ECO:0000256" key="1">
    <source>
        <dbReference type="ARBA" id="ARBA00004141"/>
    </source>
</evidence>
<feature type="transmembrane region" description="Helical" evidence="5">
    <location>
        <begin position="224"/>
        <end position="248"/>
    </location>
</feature>
<dbReference type="PANTHER" id="PTHR23546">
    <property type="entry name" value="TRANSPORT PROTEIN"/>
    <property type="match status" value="1"/>
</dbReference>
<comment type="caution">
    <text evidence="7">The sequence shown here is derived from an EMBL/GenBank/DDBJ whole genome shotgun (WGS) entry which is preliminary data.</text>
</comment>
<proteinExistence type="predicted"/>
<dbReference type="EMBL" id="SMTG01000002">
    <property type="protein sequence ID" value="TDK33613.1"/>
    <property type="molecule type" value="Genomic_DNA"/>
</dbReference>
<feature type="transmembrane region" description="Helical" evidence="5">
    <location>
        <begin position="178"/>
        <end position="198"/>
    </location>
</feature>
<gene>
    <name evidence="7" type="ORF">E2F49_06325</name>
</gene>
<dbReference type="AlphaFoldDB" id="A0A4R5UE86"/>
<feature type="transmembrane region" description="Helical" evidence="5">
    <location>
        <begin position="150"/>
        <end position="172"/>
    </location>
</feature>
<feature type="transmembrane region" description="Helical" evidence="5">
    <location>
        <begin position="12"/>
        <end position="35"/>
    </location>
</feature>
<dbReference type="GO" id="GO:0022857">
    <property type="term" value="F:transmembrane transporter activity"/>
    <property type="evidence" value="ECO:0007669"/>
    <property type="project" value="InterPro"/>
</dbReference>
<dbReference type="SUPFAM" id="SSF103473">
    <property type="entry name" value="MFS general substrate transporter"/>
    <property type="match status" value="1"/>
</dbReference>
<name>A0A4R5UE86_9GAMM</name>
<dbReference type="InterPro" id="IPR036259">
    <property type="entry name" value="MFS_trans_sf"/>
</dbReference>
<feature type="transmembrane region" description="Helical" evidence="5">
    <location>
        <begin position="47"/>
        <end position="67"/>
    </location>
</feature>
<feature type="transmembrane region" description="Helical" evidence="5">
    <location>
        <begin position="79"/>
        <end position="102"/>
    </location>
</feature>
<dbReference type="PANTHER" id="PTHR23546:SF1">
    <property type="entry name" value="MEMBRANE PROTEIN"/>
    <property type="match status" value="1"/>
</dbReference>
<sequence length="402" mass="41285">MQTVTTSATPASALPALVFTALVGTMAMMAFVAVVGPVVRLLGLAEWHAGLSVTAAGVLWMLSARRWGRLSDRIGRRRVLLIGLAGYAAVYIVMAVFVDAALRAPPAVALSVAMLVATRALIGLFYAAIPPTAAALVADEVPPGRRGAAMAKLGTANALGMVIGPAAAGWIALHGIALALYVAAVLPLLSLAVLWWRLPDAPAADAARGRPKATMALSDPRLRLPVFTVFAAMVSVTIAQVVVGFFAIDRLRLSPADGAGVAGLALTAVGIGLICAQALVMRFKAVPPARWITVGALVSGLGFASSALIAVQWQLLLAYGVAAFGMGFVFPSFQALAADSVESHEQGAAAGTVAAVQGMGMVAGPLLGTLLYRWSPSLPYLCVGALLVMLSIVAALHTRRRA</sequence>
<dbReference type="RefSeq" id="WP_133393041.1">
    <property type="nucleotide sequence ID" value="NZ_SMTG01000002.1"/>
</dbReference>
<feature type="transmembrane region" description="Helical" evidence="5">
    <location>
        <begin position="316"/>
        <end position="336"/>
    </location>
</feature>
<dbReference type="InterPro" id="IPR020846">
    <property type="entry name" value="MFS_dom"/>
</dbReference>
<dbReference type="Gene3D" id="1.20.1250.20">
    <property type="entry name" value="MFS general substrate transporter like domains"/>
    <property type="match status" value="1"/>
</dbReference>
<evidence type="ECO:0000313" key="8">
    <source>
        <dbReference type="Proteomes" id="UP000295543"/>
    </source>
</evidence>
<dbReference type="PRINTS" id="PR01035">
    <property type="entry name" value="TCRTETA"/>
</dbReference>
<dbReference type="InterPro" id="IPR001958">
    <property type="entry name" value="Tet-R_TetA/multi-R_MdtG-like"/>
</dbReference>
<keyword evidence="4 5" id="KW-0472">Membrane</keyword>
<dbReference type="OrthoDB" id="65739at2"/>
<feature type="transmembrane region" description="Helical" evidence="5">
    <location>
        <begin position="378"/>
        <end position="396"/>
    </location>
</feature>
<dbReference type="Proteomes" id="UP000295543">
    <property type="component" value="Unassembled WGS sequence"/>
</dbReference>
<evidence type="ECO:0000313" key="7">
    <source>
        <dbReference type="EMBL" id="TDK33613.1"/>
    </source>
</evidence>
<keyword evidence="3 5" id="KW-1133">Transmembrane helix</keyword>
<evidence type="ECO:0000256" key="3">
    <source>
        <dbReference type="ARBA" id="ARBA00022989"/>
    </source>
</evidence>
<dbReference type="GO" id="GO:0016020">
    <property type="term" value="C:membrane"/>
    <property type="evidence" value="ECO:0007669"/>
    <property type="project" value="UniProtKB-SubCell"/>
</dbReference>
<evidence type="ECO:0000256" key="5">
    <source>
        <dbReference type="SAM" id="Phobius"/>
    </source>
</evidence>
<keyword evidence="2 5" id="KW-0812">Transmembrane</keyword>
<dbReference type="PROSITE" id="PS50850">
    <property type="entry name" value="MFS"/>
    <property type="match status" value="1"/>
</dbReference>
<comment type="subcellular location">
    <subcellularLocation>
        <location evidence="1">Membrane</location>
        <topology evidence="1">Multi-pass membrane protein</topology>
    </subcellularLocation>
</comment>
<feature type="domain" description="Major facilitator superfamily (MFS) profile" evidence="6">
    <location>
        <begin position="13"/>
        <end position="402"/>
    </location>
</feature>
<protein>
    <submittedName>
        <fullName evidence="7">MFS transporter</fullName>
    </submittedName>
</protein>
<feature type="transmembrane region" description="Helical" evidence="5">
    <location>
        <begin position="348"/>
        <end position="372"/>
    </location>
</feature>
<keyword evidence="8" id="KW-1185">Reference proteome</keyword>
<evidence type="ECO:0000259" key="6">
    <source>
        <dbReference type="PROSITE" id="PS50850"/>
    </source>
</evidence>
<accession>A0A4R5UE86</accession>
<feature type="transmembrane region" description="Helical" evidence="5">
    <location>
        <begin position="260"/>
        <end position="279"/>
    </location>
</feature>
<feature type="transmembrane region" description="Helical" evidence="5">
    <location>
        <begin position="108"/>
        <end position="129"/>
    </location>
</feature>
<feature type="transmembrane region" description="Helical" evidence="5">
    <location>
        <begin position="291"/>
        <end position="310"/>
    </location>
</feature>
<dbReference type="Pfam" id="PF07690">
    <property type="entry name" value="MFS_1"/>
    <property type="match status" value="1"/>
</dbReference>